<proteinExistence type="predicted"/>
<sequence>MVSRQVLPVCGTLCFFCPALSTRSRQPIKRYKKLLADIFPRSQEEEPNDRKIGKLCEYASKNPFRVPKITTYLEQRFYKELRNEQLHSVKVVICIYRKLLFSCKEQMPLFASSLLGIIHILLDQARHDEMRILGCEALFDFVNNQRDSTYMFNLDGMIPKLCLLAQELGEEGREKQMRSASLQALSAMVWFMGEFSNISAEFDNVISVVLDNYGDLKSTSTAPSHNEQDTQDASAEVVPQSNEHLTRVSSWRMIVTERGELNISLEEAKNPEFWSRICLHNIAKLAKEATTIRRVLESFFRYFDTGNLWSPKLGLGLSVLMDMQIIMENLGHNSHFMLAILIKHLDHKNVLKNPTMQIDIVNIATSLAQQTNAQPSVAIIGALGDMMRHLRKTIHCSLDDGNLGAEVVEWNRKSQASVDACLVELSRKVGDAGLILDMMAAMLENLSNIPVMSRTLISTVYRTAQIVASIPNLVYQDKGFPEALFHQLLLAMVCSDHETRVGAHRIFSVVLVPSSVCPRPNASVPPSAKPTYLQRTLSRTVSVFSSSAALFQKVKVEPLSPPENIFQKVDEKTIVQQPTKVESDSIFNRLKSSYSRVHTVKKDPPISVQASIIEEEEEEEPKINNNTMMNRLKSSYSRAYSMKKTTSSTVTDEKPSGSSEKEQTTFLRLSSRQITNLLSSIWAQSISPLNKPENYEAIAHTYCLVLLFARTKKELSSIREQLLQDFLPDDTCPLGTQFFVTPREIYQCGPKSDETSNTVDPLFSMDNDNTCDEPQSQNDIEIEKVPEGPSVMSADELLNLISDITNQVGRLSGSLPTNMPYKEMAGNCEALSEEKQQKITNFIASQPTNESSVRTPTHDDDNLGKEPSQRHVQFTVNKSGNPFVDSDAPMYWNSSVNTYPALCATEYQYYPHLIQLPSSSPYDNFLKAAGC</sequence>
<reference evidence="2 3" key="1">
    <citation type="journal article" date="2009" name="Nat. Genet.">
        <title>The genome of the cucumber, Cucumis sativus L.</title>
        <authorList>
            <person name="Huang S."/>
            <person name="Li R."/>
            <person name="Zhang Z."/>
            <person name="Li L."/>
            <person name="Gu X."/>
            <person name="Fan W."/>
            <person name="Lucas W.J."/>
            <person name="Wang X."/>
            <person name="Xie B."/>
            <person name="Ni P."/>
            <person name="Ren Y."/>
            <person name="Zhu H."/>
            <person name="Li J."/>
            <person name="Lin K."/>
            <person name="Jin W."/>
            <person name="Fei Z."/>
            <person name="Li G."/>
            <person name="Staub J."/>
            <person name="Kilian A."/>
            <person name="van der Vossen E.A."/>
            <person name="Wu Y."/>
            <person name="Guo J."/>
            <person name="He J."/>
            <person name="Jia Z."/>
            <person name="Ren Y."/>
            <person name="Tian G."/>
            <person name="Lu Y."/>
            <person name="Ruan J."/>
            <person name="Qian W."/>
            <person name="Wang M."/>
            <person name="Huang Q."/>
            <person name="Li B."/>
            <person name="Xuan Z."/>
            <person name="Cao J."/>
            <person name="Asan"/>
            <person name="Wu Z."/>
            <person name="Zhang J."/>
            <person name="Cai Q."/>
            <person name="Bai Y."/>
            <person name="Zhao B."/>
            <person name="Han Y."/>
            <person name="Li Y."/>
            <person name="Li X."/>
            <person name="Wang S."/>
            <person name="Shi Q."/>
            <person name="Liu S."/>
            <person name="Cho W.K."/>
            <person name="Kim J.Y."/>
            <person name="Xu Y."/>
            <person name="Heller-Uszynska K."/>
            <person name="Miao H."/>
            <person name="Cheng Z."/>
            <person name="Zhang S."/>
            <person name="Wu J."/>
            <person name="Yang Y."/>
            <person name="Kang H."/>
            <person name="Li M."/>
            <person name="Liang H."/>
            <person name="Ren X."/>
            <person name="Shi Z."/>
            <person name="Wen M."/>
            <person name="Jian M."/>
            <person name="Yang H."/>
            <person name="Zhang G."/>
            <person name="Yang Z."/>
            <person name="Chen R."/>
            <person name="Liu S."/>
            <person name="Li J."/>
            <person name="Ma L."/>
            <person name="Liu H."/>
            <person name="Zhou Y."/>
            <person name="Zhao J."/>
            <person name="Fang X."/>
            <person name="Li G."/>
            <person name="Fang L."/>
            <person name="Li Y."/>
            <person name="Liu D."/>
            <person name="Zheng H."/>
            <person name="Zhang Y."/>
            <person name="Qin N."/>
            <person name="Li Z."/>
            <person name="Yang G."/>
            <person name="Yang S."/>
            <person name="Bolund L."/>
            <person name="Kristiansen K."/>
            <person name="Zheng H."/>
            <person name="Li S."/>
            <person name="Zhang X."/>
            <person name="Yang H."/>
            <person name="Wang J."/>
            <person name="Sun R."/>
            <person name="Zhang B."/>
            <person name="Jiang S."/>
            <person name="Wang J."/>
            <person name="Du Y."/>
            <person name="Li S."/>
        </authorList>
    </citation>
    <scope>NUCLEOTIDE SEQUENCE [LARGE SCALE GENOMIC DNA]</scope>
    <source>
        <strain evidence="3">cv. 9930</strain>
    </source>
</reference>
<feature type="compositionally biased region" description="Polar residues" evidence="1">
    <location>
        <begin position="843"/>
        <end position="855"/>
    </location>
</feature>
<feature type="compositionally biased region" description="Basic and acidic residues" evidence="1">
    <location>
        <begin position="651"/>
        <end position="663"/>
    </location>
</feature>
<feature type="region of interest" description="Disordered" evidence="1">
    <location>
        <begin position="643"/>
        <end position="665"/>
    </location>
</feature>
<reference evidence="2 3" key="2">
    <citation type="journal article" date="2009" name="PLoS ONE">
        <title>An integrated genetic and cytogenetic map of the cucumber genome.</title>
        <authorList>
            <person name="Ren Y."/>
            <person name="Zhang Z."/>
            <person name="Liu J."/>
            <person name="Staub J.E."/>
            <person name="Han Y."/>
            <person name="Cheng Z."/>
            <person name="Li X."/>
            <person name="Lu J."/>
            <person name="Miao H."/>
            <person name="Kang H."/>
            <person name="Xie B."/>
            <person name="Gu X."/>
            <person name="Wang X."/>
            <person name="Du Y."/>
            <person name="Jin W."/>
            <person name="Huang S."/>
        </authorList>
    </citation>
    <scope>NUCLEOTIDE SEQUENCE [LARGE SCALE GENOMIC DNA]</scope>
    <source>
        <strain evidence="3">cv. 9930</strain>
    </source>
</reference>
<accession>A0A0A0LSA9</accession>
<dbReference type="eggNOG" id="KOG1877">
    <property type="taxonomic scope" value="Eukaryota"/>
</dbReference>
<protein>
    <submittedName>
        <fullName evidence="2">Uncharacterized protein</fullName>
    </submittedName>
</protein>
<organism evidence="2 3">
    <name type="scientific">Cucumis sativus</name>
    <name type="common">Cucumber</name>
    <dbReference type="NCBI Taxonomy" id="3659"/>
    <lineage>
        <taxon>Eukaryota</taxon>
        <taxon>Viridiplantae</taxon>
        <taxon>Streptophyta</taxon>
        <taxon>Embryophyta</taxon>
        <taxon>Tracheophyta</taxon>
        <taxon>Spermatophyta</taxon>
        <taxon>Magnoliopsida</taxon>
        <taxon>eudicotyledons</taxon>
        <taxon>Gunneridae</taxon>
        <taxon>Pentapetalae</taxon>
        <taxon>rosids</taxon>
        <taxon>fabids</taxon>
        <taxon>Cucurbitales</taxon>
        <taxon>Cucurbitaceae</taxon>
        <taxon>Benincaseae</taxon>
        <taxon>Cucumis</taxon>
    </lineage>
</organism>
<feature type="compositionally biased region" description="Basic and acidic residues" evidence="1">
    <location>
        <begin position="856"/>
        <end position="868"/>
    </location>
</feature>
<name>A0A0A0LSA9_CUCSA</name>
<gene>
    <name evidence="2" type="ORF">Csa_1G108300</name>
</gene>
<feature type="region of interest" description="Disordered" evidence="1">
    <location>
        <begin position="843"/>
        <end position="868"/>
    </location>
</feature>
<reference evidence="2 3" key="3">
    <citation type="journal article" date="2010" name="BMC Genomics">
        <title>Transcriptome sequencing and comparative analysis of cucumber flowers with different sex types.</title>
        <authorList>
            <person name="Guo S."/>
            <person name="Zheng Y."/>
            <person name="Joung J.G."/>
            <person name="Liu S."/>
            <person name="Zhang Z."/>
            <person name="Crasta O.R."/>
            <person name="Sobral B.W."/>
            <person name="Xu Y."/>
            <person name="Huang S."/>
            <person name="Fei Z."/>
        </authorList>
    </citation>
    <scope>NUCLEOTIDE SEQUENCE [LARGE SCALE GENOMIC DNA]</scope>
    <source>
        <strain evidence="3">cv. 9930</strain>
    </source>
</reference>
<evidence type="ECO:0000313" key="3">
    <source>
        <dbReference type="Proteomes" id="UP000029981"/>
    </source>
</evidence>
<dbReference type="STRING" id="3659.A0A0A0LSA9"/>
<dbReference type="PANTHER" id="PTHR46087:SF7">
    <property type="entry name" value="CYCLIN-LIKE PROTEIN"/>
    <property type="match status" value="1"/>
</dbReference>
<dbReference type="InterPro" id="IPR049152">
    <property type="entry name" value="EFR3-like_ARM"/>
</dbReference>
<dbReference type="Proteomes" id="UP000029981">
    <property type="component" value="Chromosome 1"/>
</dbReference>
<dbReference type="AlphaFoldDB" id="A0A0A0LSA9"/>
<dbReference type="EMBL" id="CM002922">
    <property type="protein sequence ID" value="KGN64805.1"/>
    <property type="molecule type" value="Genomic_DNA"/>
</dbReference>
<evidence type="ECO:0000256" key="1">
    <source>
        <dbReference type="SAM" id="MobiDB-lite"/>
    </source>
</evidence>
<dbReference type="Pfam" id="PF21052">
    <property type="entry name" value="EFR3_ARM"/>
    <property type="match status" value="1"/>
</dbReference>
<dbReference type="SUPFAM" id="SSF48371">
    <property type="entry name" value="ARM repeat"/>
    <property type="match status" value="1"/>
</dbReference>
<dbReference type="OMA" id="ICPLAHE"/>
<dbReference type="PANTHER" id="PTHR46087">
    <property type="entry name" value="PUTATIVE, EXPRESSED-RELATED"/>
    <property type="match status" value="1"/>
</dbReference>
<reference evidence="2 3" key="4">
    <citation type="journal article" date="2011" name="BMC Genomics">
        <title>RNA-Seq improves annotation of protein-coding genes in the cucumber genome.</title>
        <authorList>
            <person name="Li Z."/>
            <person name="Zhang Z."/>
            <person name="Yan P."/>
            <person name="Huang S."/>
            <person name="Fei Z."/>
            <person name="Lin K."/>
        </authorList>
    </citation>
    <scope>NUCLEOTIDE SEQUENCE [LARGE SCALE GENOMIC DNA]</scope>
    <source>
        <strain evidence="3">cv. 9930</strain>
    </source>
</reference>
<dbReference type="Gramene" id="KGN64805">
    <property type="protein sequence ID" value="KGN64805"/>
    <property type="gene ID" value="Csa_1G108300"/>
</dbReference>
<dbReference type="InterPro" id="IPR055296">
    <property type="entry name" value="SRL2-like"/>
</dbReference>
<evidence type="ECO:0000313" key="2">
    <source>
        <dbReference type="EMBL" id="KGN64805.1"/>
    </source>
</evidence>
<dbReference type="InterPro" id="IPR016024">
    <property type="entry name" value="ARM-type_fold"/>
</dbReference>
<keyword evidence="3" id="KW-1185">Reference proteome</keyword>